<dbReference type="AlphaFoldDB" id="A0AAJ5QMG7"/>
<keyword evidence="1" id="KW-1133">Transmembrane helix</keyword>
<dbReference type="RefSeq" id="WP_269949934.1">
    <property type="nucleotide sequence ID" value="NZ_CP104758.1"/>
</dbReference>
<accession>A0AAJ5QMG7</accession>
<evidence type="ECO:0000313" key="2">
    <source>
        <dbReference type="EMBL" id="WBG91740.1"/>
    </source>
</evidence>
<protein>
    <submittedName>
        <fullName evidence="2">Uncharacterized protein</fullName>
    </submittedName>
</protein>
<gene>
    <name evidence="2" type="ORF">N5580_04075</name>
</gene>
<evidence type="ECO:0000313" key="3">
    <source>
        <dbReference type="Proteomes" id="UP001211544"/>
    </source>
</evidence>
<dbReference type="KEGG" id="kpie:N5580_04075"/>
<keyword evidence="1" id="KW-0472">Membrane</keyword>
<organism evidence="2 3">
    <name type="scientific">Pantoea piersonii</name>
    <dbReference type="NCBI Taxonomy" id="2364647"/>
    <lineage>
        <taxon>Bacteria</taxon>
        <taxon>Pseudomonadati</taxon>
        <taxon>Pseudomonadota</taxon>
        <taxon>Gammaproteobacteria</taxon>
        <taxon>Enterobacterales</taxon>
        <taxon>Erwiniaceae</taxon>
        <taxon>Pantoea</taxon>
    </lineage>
</organism>
<name>A0AAJ5QMG7_9GAMM</name>
<dbReference type="Proteomes" id="UP001211544">
    <property type="component" value="Chromosome"/>
</dbReference>
<feature type="transmembrane region" description="Helical" evidence="1">
    <location>
        <begin position="46"/>
        <end position="66"/>
    </location>
</feature>
<evidence type="ECO:0000256" key="1">
    <source>
        <dbReference type="SAM" id="Phobius"/>
    </source>
</evidence>
<proteinExistence type="predicted"/>
<dbReference type="EMBL" id="CP104758">
    <property type="protein sequence ID" value="WBG91740.1"/>
    <property type="molecule type" value="Genomic_DNA"/>
</dbReference>
<keyword evidence="1" id="KW-0812">Transmembrane</keyword>
<feature type="transmembrane region" description="Helical" evidence="1">
    <location>
        <begin position="6"/>
        <end position="25"/>
    </location>
</feature>
<sequence>MLGFSVGLVMLGFVVFFPVVYLISYGASSFDKWRLGEAVPRHKIKVNIILGIVLGIIIGGVVQHLWDNIDSCMQAGNKLGQCLLMLNNK</sequence>
<keyword evidence="3" id="KW-1185">Reference proteome</keyword>
<reference evidence="2 3" key="1">
    <citation type="journal article" date="2022" name="J Glob Antimicrob Resist">
        <title>First complete genome of a multidrug resistant strain of the novel human pathogen Kalamiella piersonii (GABEKP28) identified in human saliva.</title>
        <authorList>
            <person name="McDonagh F."/>
            <person name="Singh N.K."/>
            <person name="Venkateswaran K."/>
            <person name="Lonappan A.M."/>
            <person name="Hallahan B."/>
            <person name="Tuohy A."/>
            <person name="Burke L."/>
            <person name="Kovarova A."/>
            <person name="Miliotis G."/>
        </authorList>
    </citation>
    <scope>NUCLEOTIDE SEQUENCE [LARGE SCALE GENOMIC DNA]</scope>
    <source>
        <strain evidence="2 3">GABEKP28</strain>
    </source>
</reference>